<name>A0A412PHC0_9FIRM</name>
<comment type="caution">
    <text evidence="2">The sequence shown here is derived from an EMBL/GenBank/DDBJ whole genome shotgun (WGS) entry which is preliminary data.</text>
</comment>
<organism evidence="2 3">
    <name type="scientific">Solobacterium moorei</name>
    <dbReference type="NCBI Taxonomy" id="102148"/>
    <lineage>
        <taxon>Bacteria</taxon>
        <taxon>Bacillati</taxon>
        <taxon>Bacillota</taxon>
        <taxon>Erysipelotrichia</taxon>
        <taxon>Erysipelotrichales</taxon>
        <taxon>Erysipelotrichaceae</taxon>
        <taxon>Solobacterium</taxon>
    </lineage>
</organism>
<dbReference type="Proteomes" id="UP000284731">
    <property type="component" value="Unassembled WGS sequence"/>
</dbReference>
<accession>A0A412PHC0</accession>
<dbReference type="EMBL" id="QRWX01000001">
    <property type="protein sequence ID" value="RGT57567.1"/>
    <property type="molecule type" value="Genomic_DNA"/>
</dbReference>
<gene>
    <name evidence="2" type="ORF">DWX20_00515</name>
</gene>
<evidence type="ECO:0008006" key="4">
    <source>
        <dbReference type="Google" id="ProtNLM"/>
    </source>
</evidence>
<evidence type="ECO:0000256" key="1">
    <source>
        <dbReference type="SAM" id="Phobius"/>
    </source>
</evidence>
<evidence type="ECO:0000313" key="2">
    <source>
        <dbReference type="EMBL" id="RGT57567.1"/>
    </source>
</evidence>
<feature type="transmembrane region" description="Helical" evidence="1">
    <location>
        <begin position="125"/>
        <end position="145"/>
    </location>
</feature>
<keyword evidence="1" id="KW-1133">Transmembrane helix</keyword>
<reference evidence="2 3" key="1">
    <citation type="submission" date="2018-08" db="EMBL/GenBank/DDBJ databases">
        <title>A genome reference for cultivated species of the human gut microbiota.</title>
        <authorList>
            <person name="Zou Y."/>
            <person name="Xue W."/>
            <person name="Luo G."/>
        </authorList>
    </citation>
    <scope>NUCLEOTIDE SEQUENCE [LARGE SCALE GENOMIC DNA]</scope>
    <source>
        <strain evidence="2 3">AF18-46</strain>
    </source>
</reference>
<feature type="transmembrane region" description="Helical" evidence="1">
    <location>
        <begin position="89"/>
        <end position="105"/>
    </location>
</feature>
<dbReference type="RefSeq" id="WP_118764081.1">
    <property type="nucleotide sequence ID" value="NZ_CABJCF010000001.1"/>
</dbReference>
<feature type="transmembrane region" description="Helical" evidence="1">
    <location>
        <begin position="12"/>
        <end position="31"/>
    </location>
</feature>
<keyword evidence="1" id="KW-0812">Transmembrane</keyword>
<protein>
    <recommendedName>
        <fullName evidence="4">CPBP family intramembrane metalloprotease</fullName>
    </recommendedName>
</protein>
<feature type="transmembrane region" description="Helical" evidence="1">
    <location>
        <begin position="51"/>
        <end position="69"/>
    </location>
</feature>
<evidence type="ECO:0000313" key="3">
    <source>
        <dbReference type="Proteomes" id="UP000284731"/>
    </source>
</evidence>
<keyword evidence="1" id="KW-0472">Membrane</keyword>
<dbReference type="AlphaFoldDB" id="A0A412PHC0"/>
<proteinExistence type="predicted"/>
<feature type="transmembrane region" description="Helical" evidence="1">
    <location>
        <begin position="181"/>
        <end position="200"/>
    </location>
</feature>
<feature type="transmembrane region" description="Helical" evidence="1">
    <location>
        <begin position="157"/>
        <end position="175"/>
    </location>
</feature>
<sequence>MKEKKITGFDYLWIALYACAVFAFELLLSVIENKMGVNFSAATTEQIICHWVVTTVVWSVLGFLVLWIGKKTTNFNIFEKTELLGRKQYMLVLLCFIVIITASYFDWGGYKPYMEFMNLGALKFIFQYIYYIAEGFLISIVIVYGQKACETWFHNDKIPFGGIILGLVWGLAHIFTKGSIWVGLLAAFGAFIMGSSYVFVNKDYRKALPIIILLFIL</sequence>